<dbReference type="Proteomes" id="UP000713479">
    <property type="component" value="Unassembled WGS sequence"/>
</dbReference>
<gene>
    <name evidence="2" type="ORF">E7Z74_04625</name>
</gene>
<keyword evidence="1" id="KW-0472">Membrane</keyword>
<feature type="transmembrane region" description="Helical" evidence="1">
    <location>
        <begin position="6"/>
        <end position="29"/>
    </location>
</feature>
<evidence type="ECO:0000313" key="2">
    <source>
        <dbReference type="EMBL" id="MBE6510532.1"/>
    </source>
</evidence>
<dbReference type="AlphaFoldDB" id="A0A8T3VHD9"/>
<name>A0A8T3VHD9_9EURY</name>
<keyword evidence="1" id="KW-0812">Transmembrane</keyword>
<keyword evidence="1" id="KW-1133">Transmembrane helix</keyword>
<feature type="transmembrane region" description="Helical" evidence="1">
    <location>
        <begin position="64"/>
        <end position="83"/>
    </location>
</feature>
<accession>A0A8T3VHD9</accession>
<feature type="transmembrane region" description="Helical" evidence="1">
    <location>
        <begin position="41"/>
        <end position="58"/>
    </location>
</feature>
<sequence length="142" mass="15848">MMIVEYIQSALLLIAAFLVIVSAVGLLSLPKDMKNVVYGRIHIVGIFDIACIIAMIGLGQYLLAGIYFIIAPFTAHAIANAFYKSEDVENNAELNEVEEEVDDTNPFIVHKSKIQKLEDVESEKLKTDDRFTISTLDIVEEK</sequence>
<evidence type="ECO:0000313" key="3">
    <source>
        <dbReference type="Proteomes" id="UP000713479"/>
    </source>
</evidence>
<comment type="caution">
    <text evidence="2">The sequence shown here is derived from an EMBL/GenBank/DDBJ whole genome shotgun (WGS) entry which is preliminary data.</text>
</comment>
<protein>
    <submittedName>
        <fullName evidence="2">Cation:proton antiporter</fullName>
    </submittedName>
</protein>
<reference evidence="2" key="1">
    <citation type="submission" date="2019-04" db="EMBL/GenBank/DDBJ databases">
        <title>Evolution of Biomass-Degrading Anaerobic Consortia Revealed by Metagenomics.</title>
        <authorList>
            <person name="Peng X."/>
        </authorList>
    </citation>
    <scope>NUCLEOTIDE SEQUENCE</scope>
    <source>
        <strain evidence="2">SIG13</strain>
    </source>
</reference>
<proteinExistence type="predicted"/>
<organism evidence="2 3">
    <name type="scientific">Methanobrevibacter millerae</name>
    <dbReference type="NCBI Taxonomy" id="230361"/>
    <lineage>
        <taxon>Archaea</taxon>
        <taxon>Methanobacteriati</taxon>
        <taxon>Methanobacteriota</taxon>
        <taxon>Methanomada group</taxon>
        <taxon>Methanobacteria</taxon>
        <taxon>Methanobacteriales</taxon>
        <taxon>Methanobacteriaceae</taxon>
        <taxon>Methanobrevibacter</taxon>
    </lineage>
</organism>
<evidence type="ECO:0000256" key="1">
    <source>
        <dbReference type="SAM" id="Phobius"/>
    </source>
</evidence>
<dbReference type="EMBL" id="SUTF01000005">
    <property type="protein sequence ID" value="MBE6510532.1"/>
    <property type="molecule type" value="Genomic_DNA"/>
</dbReference>